<accession>A0A6N8GNB9</accession>
<evidence type="ECO:0008006" key="3">
    <source>
        <dbReference type="Google" id="ProtNLM"/>
    </source>
</evidence>
<evidence type="ECO:0000313" key="2">
    <source>
        <dbReference type="Proteomes" id="UP000436989"/>
    </source>
</evidence>
<name>A0A6N8GNB9_9MICC</name>
<reference evidence="1 2" key="1">
    <citation type="submission" date="2019-12" db="EMBL/GenBank/DDBJ databases">
        <authorList>
            <person name="Shi Y."/>
        </authorList>
    </citation>
    <scope>NUCLEOTIDE SEQUENCE [LARGE SCALE GENOMIC DNA]</scope>
    <source>
        <strain evidence="1 2">JCM 17929</strain>
    </source>
</reference>
<evidence type="ECO:0000313" key="1">
    <source>
        <dbReference type="EMBL" id="MUN63727.1"/>
    </source>
</evidence>
<protein>
    <recommendedName>
        <fullName evidence="3">AsnC family protein</fullName>
    </recommendedName>
</protein>
<dbReference type="Pfam" id="PF13384">
    <property type="entry name" value="HTH_23"/>
    <property type="match status" value="1"/>
</dbReference>
<gene>
    <name evidence="1" type="ORF">GMA12_11325</name>
</gene>
<comment type="caution">
    <text evidence="1">The sequence shown here is derived from an EMBL/GenBank/DDBJ whole genome shotgun (WGS) entry which is preliminary data.</text>
</comment>
<dbReference type="AlphaFoldDB" id="A0A6N8GNB9"/>
<dbReference type="Gene3D" id="1.10.10.60">
    <property type="entry name" value="Homeodomain-like"/>
    <property type="match status" value="1"/>
</dbReference>
<dbReference type="EMBL" id="WOGU01000009">
    <property type="protein sequence ID" value="MUN63727.1"/>
    <property type="molecule type" value="Genomic_DNA"/>
</dbReference>
<dbReference type="Proteomes" id="UP000436989">
    <property type="component" value="Unassembled WGS sequence"/>
</dbReference>
<sequence>MHEVPMSALVAQAEDDDPLQALRATAELHRQLSQREAVAVRRARARGASWAQIAAALGVSRQAVHRKYGGSRFERG</sequence>
<organism evidence="1 2">
    <name type="scientific">Kocuria sediminis</name>
    <dbReference type="NCBI Taxonomy" id="1038857"/>
    <lineage>
        <taxon>Bacteria</taxon>
        <taxon>Bacillati</taxon>
        <taxon>Actinomycetota</taxon>
        <taxon>Actinomycetes</taxon>
        <taxon>Micrococcales</taxon>
        <taxon>Micrococcaceae</taxon>
        <taxon>Kocuria</taxon>
    </lineage>
</organism>
<proteinExistence type="predicted"/>
<keyword evidence="2" id="KW-1185">Reference proteome</keyword>